<keyword evidence="3" id="KW-1185">Reference proteome</keyword>
<dbReference type="EMBL" id="CP108084">
    <property type="protein sequence ID" value="WUP47655.1"/>
    <property type="molecule type" value="Genomic_DNA"/>
</dbReference>
<name>A0ABZ1S283_9ACTN</name>
<dbReference type="Pfam" id="PF14216">
    <property type="entry name" value="DUF4326"/>
    <property type="match status" value="1"/>
</dbReference>
<evidence type="ECO:0000313" key="3">
    <source>
        <dbReference type="Proteomes" id="UP001432190"/>
    </source>
</evidence>
<dbReference type="InterPro" id="IPR025475">
    <property type="entry name" value="DUF4326"/>
</dbReference>
<sequence length="169" mass="18513">MVARWVLGSRWTGPALLGHIVVPWTPALIVISEVAGPHRALGGHWRIRSHGATGFLRAATPEPVVGDYAGGVGGQPRIRVQGDLYHPVVPPGAVYVGRQGFGLRRSPWANPFSLRKHDRAEALRLYRQWLVGQPALVDRARRELTGKQLACWCRVEDACHADVLADIIG</sequence>
<dbReference type="Proteomes" id="UP001432190">
    <property type="component" value="Chromosome"/>
</dbReference>
<evidence type="ECO:0000313" key="2">
    <source>
        <dbReference type="EMBL" id="WUP47655.1"/>
    </source>
</evidence>
<reference evidence="2" key="1">
    <citation type="submission" date="2022-10" db="EMBL/GenBank/DDBJ databases">
        <title>The complete genomes of actinobacterial strains from the NBC collection.</title>
        <authorList>
            <person name="Joergensen T.S."/>
            <person name="Alvarez Arevalo M."/>
            <person name="Sterndorff E.B."/>
            <person name="Faurdal D."/>
            <person name="Vuksanovic O."/>
            <person name="Mourched A.-S."/>
            <person name="Charusanti P."/>
            <person name="Shaw S."/>
            <person name="Blin K."/>
            <person name="Weber T."/>
        </authorList>
    </citation>
    <scope>NUCLEOTIDE SEQUENCE</scope>
    <source>
        <strain evidence="2">NBC_00256</strain>
    </source>
</reference>
<organism evidence="2 3">
    <name type="scientific">Micromonospora globbae</name>
    <dbReference type="NCBI Taxonomy" id="1894969"/>
    <lineage>
        <taxon>Bacteria</taxon>
        <taxon>Bacillati</taxon>
        <taxon>Actinomycetota</taxon>
        <taxon>Actinomycetes</taxon>
        <taxon>Micromonosporales</taxon>
        <taxon>Micromonosporaceae</taxon>
        <taxon>Micromonospora</taxon>
    </lineage>
</organism>
<evidence type="ECO:0000259" key="1">
    <source>
        <dbReference type="Pfam" id="PF14216"/>
    </source>
</evidence>
<gene>
    <name evidence="2" type="ORF">OG994_18675</name>
</gene>
<accession>A0ABZ1S283</accession>
<proteinExistence type="predicted"/>
<protein>
    <submittedName>
        <fullName evidence="2">DUF4326 domain-containing protein</fullName>
    </submittedName>
</protein>
<feature type="domain" description="DUF4326" evidence="1">
    <location>
        <begin position="89"/>
        <end position="165"/>
    </location>
</feature>
<dbReference type="RefSeq" id="WP_240033250.1">
    <property type="nucleotide sequence ID" value="NZ_CP108084.1"/>
</dbReference>